<dbReference type="InterPro" id="IPR011528">
    <property type="entry name" value="NERD"/>
</dbReference>
<dbReference type="STRING" id="408015.SXIM_29670"/>
<dbReference type="AlphaFoldDB" id="A0A0F7CPB1"/>
<dbReference type="PATRIC" id="fig|408015.6.peg.3002"/>
<evidence type="ECO:0000259" key="2">
    <source>
        <dbReference type="Pfam" id="PF08378"/>
    </source>
</evidence>
<keyword evidence="4" id="KW-1185">Reference proteome</keyword>
<dbReference type="KEGG" id="sxi:SXIM_29670"/>
<sequence length="681" mass="74968">MPSSPRRRALRPATQTDDPVPSPLVRRADSAPRPRGTTSEPPGRRDEQLASLAAGLPGGRPPRPGTDASGGQGSPNQAHPFVCRTQCPHPWSSRPAPGSCSVADLPSPSLIRRSMPPPGEDAKPGDPTLGILGDYSARRWGGWMRIIPSEVSSSTRSQAERSVFEALKAIPDDLSVALHTVHLPQHHKKRVGEIDFVVIMPEILLFIEVKGGRVVHRDGGWYYGPIGRETGPKESPFVQASGGMHALEGKLGALIGDLRGHGVAGGYLVITTDIDVQRTTEFEPQQYLGSTAYDGGRGLAQGIERATQFWLRRNKWARTPINAPLRKKMLEAIRPDFDLVPNLRSRLRHLDVVFERLTREQMDRLDELESNPRLAWTGGAGTGKTFLAAEAARRRSAHGTVLFTCAGNTLATHMNRILDEDAITVLPFERLDEVRGRTFDHLIVDEAQDVMTFGGLNTLENLVSGGLEKGRWIFMLDQNNQILTPDTYDSEAWEYLSSLGFVYGPLKRNCRNTEQIVRQVRLYTAADLGVASAGEGEPARFADAYDPGEEATLLDAYVEELSQEGISLRDITLVSASGSWDDSSARMSGLASKIDRFSDVVGTDRTKHRLTWSSISDFKGHESDIVCLIDMEPEHLDGRLDALYVAWTRARAHLWVACRPGVRQKLQELGRAALNREGRGE</sequence>
<accession>A0A0F7CPB1</accession>
<evidence type="ECO:0000313" key="4">
    <source>
        <dbReference type="Proteomes" id="UP000034034"/>
    </source>
</evidence>
<dbReference type="InterPro" id="IPR027417">
    <property type="entry name" value="P-loop_NTPase"/>
</dbReference>
<dbReference type="Gene3D" id="3.40.50.300">
    <property type="entry name" value="P-loop containing nucleotide triphosphate hydrolases"/>
    <property type="match status" value="2"/>
</dbReference>
<organism evidence="3 4">
    <name type="scientific">Streptomyces xiamenensis</name>
    <dbReference type="NCBI Taxonomy" id="408015"/>
    <lineage>
        <taxon>Bacteria</taxon>
        <taxon>Bacillati</taxon>
        <taxon>Actinomycetota</taxon>
        <taxon>Actinomycetes</taxon>
        <taxon>Kitasatosporales</taxon>
        <taxon>Streptomycetaceae</taxon>
        <taxon>Streptomyces</taxon>
    </lineage>
</organism>
<gene>
    <name evidence="3" type="ORF">SXIM_29670</name>
</gene>
<feature type="domain" description="NERD" evidence="2">
    <location>
        <begin position="157"/>
        <end position="251"/>
    </location>
</feature>
<name>A0A0F7CPB1_9ACTN</name>
<dbReference type="Pfam" id="PF08378">
    <property type="entry name" value="NERD"/>
    <property type="match status" value="1"/>
</dbReference>
<evidence type="ECO:0000313" key="3">
    <source>
        <dbReference type="EMBL" id="AKG44351.1"/>
    </source>
</evidence>
<dbReference type="HOGENOM" id="CLU_024502_1_0_11"/>
<dbReference type="Proteomes" id="UP000034034">
    <property type="component" value="Chromosome"/>
</dbReference>
<proteinExistence type="predicted"/>
<reference evidence="3" key="1">
    <citation type="submission" date="2019-08" db="EMBL/GenBank/DDBJ databases">
        <title>Complete genome sequence of a mangrove-derived Streptomyces xiamenensis.</title>
        <authorList>
            <person name="Xu J."/>
        </authorList>
    </citation>
    <scope>NUCLEOTIDE SEQUENCE</scope>
    <source>
        <strain evidence="3">318</strain>
    </source>
</reference>
<feature type="compositionally biased region" description="Basic residues" evidence="1">
    <location>
        <begin position="1"/>
        <end position="10"/>
    </location>
</feature>
<evidence type="ECO:0000256" key="1">
    <source>
        <dbReference type="SAM" id="MobiDB-lite"/>
    </source>
</evidence>
<protein>
    <submittedName>
        <fullName evidence="3">NERD domain protein</fullName>
    </submittedName>
</protein>
<dbReference type="SUPFAM" id="SSF52540">
    <property type="entry name" value="P-loop containing nucleoside triphosphate hydrolases"/>
    <property type="match status" value="1"/>
</dbReference>
<feature type="region of interest" description="Disordered" evidence="1">
    <location>
        <begin position="1"/>
        <end position="81"/>
    </location>
</feature>
<dbReference type="EMBL" id="CP009922">
    <property type="protein sequence ID" value="AKG44351.1"/>
    <property type="molecule type" value="Genomic_DNA"/>
</dbReference>